<dbReference type="Pfam" id="PF08340">
    <property type="entry name" value="YicC-like_C"/>
    <property type="match status" value="1"/>
</dbReference>
<sequence>MLQSMTGYGIATRETDHYAATVEIKSLNSKSFDLTLRLPRFLQDKELEIRNLLAKSLVRGKVNLNLDFTRPRATATGGSIVNEAALTAACQELQALSLRTGLSFDQVTAVAHALPGALRLPAADTTATAEPLETETSWDELLPLLHEALERLHEFRRAEGRALTTEILGYVEHISRLLAEVERHDPSRVAQVRQRLQSHLADISANEHFNSIRFEQEILHYIEKLDIAEEKVRLGNHLRYFIETAGLPEPTGKKLAFISQEIGREINTIGSKANDSTMQHLVVSMKEELEKIKEQINNIL</sequence>
<evidence type="ECO:0000313" key="8">
    <source>
        <dbReference type="EMBL" id="NVO30222.1"/>
    </source>
</evidence>
<dbReference type="InterPro" id="IPR005229">
    <property type="entry name" value="YicC/YloC-like"/>
</dbReference>
<name>A0A7Y7U4G5_9BACT</name>
<evidence type="ECO:0000256" key="2">
    <source>
        <dbReference type="ARBA" id="ARBA00022722"/>
    </source>
</evidence>
<dbReference type="InterPro" id="IPR013551">
    <property type="entry name" value="YicC-like_C"/>
</dbReference>
<evidence type="ECO:0000256" key="1">
    <source>
        <dbReference type="ARBA" id="ARBA00001968"/>
    </source>
</evidence>
<evidence type="ECO:0000259" key="7">
    <source>
        <dbReference type="Pfam" id="PF08340"/>
    </source>
</evidence>
<comment type="caution">
    <text evidence="8">The sequence shown here is derived from an EMBL/GenBank/DDBJ whole genome shotgun (WGS) entry which is preliminary data.</text>
</comment>
<dbReference type="PANTHER" id="PTHR30636">
    <property type="entry name" value="UPF0701 PROTEIN YICC"/>
    <property type="match status" value="1"/>
</dbReference>
<evidence type="ECO:0000256" key="5">
    <source>
        <dbReference type="ARBA" id="ARBA00035648"/>
    </source>
</evidence>
<feature type="domain" description="Endoribonuclease YicC-like C-terminal" evidence="7">
    <location>
        <begin position="181"/>
        <end position="299"/>
    </location>
</feature>
<keyword evidence="3" id="KW-0255">Endonuclease</keyword>
<dbReference type="GO" id="GO:0016787">
    <property type="term" value="F:hydrolase activity"/>
    <property type="evidence" value="ECO:0007669"/>
    <property type="project" value="UniProtKB-KW"/>
</dbReference>
<accession>A0A7Y7U4G5</accession>
<reference evidence="8 9" key="1">
    <citation type="submission" date="2020-05" db="EMBL/GenBank/DDBJ databases">
        <title>Hymenobacter terrestris sp. nov. and Hymenobacter lapidiphilus sp. nov., isolated from regoliths in Antarctica.</title>
        <authorList>
            <person name="Sedlacek I."/>
            <person name="Pantucek R."/>
            <person name="Zeman M."/>
            <person name="Holochova P."/>
            <person name="Kralova S."/>
            <person name="Stankova E."/>
            <person name="Sedo O."/>
            <person name="Micenkova L."/>
            <person name="Svec P."/>
            <person name="Gupta V."/>
            <person name="Sood U."/>
            <person name="Korpole U.S."/>
            <person name="Lal R."/>
        </authorList>
    </citation>
    <scope>NUCLEOTIDE SEQUENCE [LARGE SCALE GENOMIC DNA]</scope>
    <source>
        <strain evidence="8 9">P5342</strain>
    </source>
</reference>
<dbReference type="InterPro" id="IPR013527">
    <property type="entry name" value="YicC-like_N"/>
</dbReference>
<protein>
    <submittedName>
        <fullName evidence="8">YicC family protein</fullName>
    </submittedName>
</protein>
<dbReference type="PANTHER" id="PTHR30636:SF3">
    <property type="entry name" value="UPF0701 PROTEIN YICC"/>
    <property type="match status" value="1"/>
</dbReference>
<dbReference type="Proteomes" id="UP000565521">
    <property type="component" value="Unassembled WGS sequence"/>
</dbReference>
<comment type="similarity">
    <text evidence="5">Belongs to the YicC/YloC family.</text>
</comment>
<dbReference type="Pfam" id="PF03755">
    <property type="entry name" value="YicC-like_N"/>
    <property type="match status" value="1"/>
</dbReference>
<keyword evidence="4" id="KW-0378">Hydrolase</keyword>
<dbReference type="EMBL" id="JABKAU010000004">
    <property type="protein sequence ID" value="NVO30222.1"/>
    <property type="molecule type" value="Genomic_DNA"/>
</dbReference>
<proteinExistence type="inferred from homology"/>
<organism evidence="8 9">
    <name type="scientific">Hymenobacter lapidiphilus</name>
    <dbReference type="NCBI Taxonomy" id="2608003"/>
    <lineage>
        <taxon>Bacteria</taxon>
        <taxon>Pseudomonadati</taxon>
        <taxon>Bacteroidota</taxon>
        <taxon>Cytophagia</taxon>
        <taxon>Cytophagales</taxon>
        <taxon>Hymenobacteraceae</taxon>
        <taxon>Hymenobacter</taxon>
    </lineage>
</organism>
<gene>
    <name evidence="8" type="ORF">HW554_03295</name>
</gene>
<dbReference type="GO" id="GO:0004521">
    <property type="term" value="F:RNA endonuclease activity"/>
    <property type="evidence" value="ECO:0007669"/>
    <property type="project" value="InterPro"/>
</dbReference>
<comment type="cofactor">
    <cofactor evidence="1">
        <name>a divalent metal cation</name>
        <dbReference type="ChEBI" id="CHEBI:60240"/>
    </cofactor>
</comment>
<keyword evidence="2" id="KW-0540">Nuclease</keyword>
<feature type="domain" description="Endoribonuclease YicC-like N-terminal" evidence="6">
    <location>
        <begin position="2"/>
        <end position="164"/>
    </location>
</feature>
<evidence type="ECO:0000259" key="6">
    <source>
        <dbReference type="Pfam" id="PF03755"/>
    </source>
</evidence>
<dbReference type="NCBIfam" id="TIGR00255">
    <property type="entry name" value="YicC/YloC family endoribonuclease"/>
    <property type="match status" value="1"/>
</dbReference>
<dbReference type="AlphaFoldDB" id="A0A7Y7U4G5"/>
<evidence type="ECO:0000256" key="4">
    <source>
        <dbReference type="ARBA" id="ARBA00022801"/>
    </source>
</evidence>
<evidence type="ECO:0000313" key="9">
    <source>
        <dbReference type="Proteomes" id="UP000565521"/>
    </source>
</evidence>
<evidence type="ECO:0000256" key="3">
    <source>
        <dbReference type="ARBA" id="ARBA00022759"/>
    </source>
</evidence>
<dbReference type="RefSeq" id="WP_176906925.1">
    <property type="nucleotide sequence ID" value="NZ_JABKAU010000004.1"/>
</dbReference>
<keyword evidence="9" id="KW-1185">Reference proteome</keyword>